<keyword evidence="5 12" id="KW-0375">Hydrogen ion transport</keyword>
<evidence type="ECO:0000256" key="6">
    <source>
        <dbReference type="ARBA" id="ARBA00022989"/>
    </source>
</evidence>
<keyword evidence="7 12" id="KW-0406">Ion transport</keyword>
<dbReference type="GO" id="GO:0046933">
    <property type="term" value="F:proton-transporting ATP synthase activity, rotational mechanism"/>
    <property type="evidence" value="ECO:0007669"/>
    <property type="project" value="UniProtKB-UniRule"/>
</dbReference>
<dbReference type="InterPro" id="IPR002146">
    <property type="entry name" value="ATP_synth_b/b'su_bac/chlpt"/>
</dbReference>
<dbReference type="NCBIfam" id="TIGR01144">
    <property type="entry name" value="ATP_synt_b"/>
    <property type="match status" value="1"/>
</dbReference>
<name>A0A9D1UBF3_9FIRM</name>
<comment type="subcellular location">
    <subcellularLocation>
        <location evidence="12">Cell membrane</location>
        <topology evidence="12">Single-pass membrane protein</topology>
    </subcellularLocation>
    <subcellularLocation>
        <location evidence="11">Endomembrane system</location>
        <topology evidence="11">Single-pass membrane protein</topology>
    </subcellularLocation>
</comment>
<reference evidence="15" key="2">
    <citation type="submission" date="2021-04" db="EMBL/GenBank/DDBJ databases">
        <authorList>
            <person name="Gilroy R."/>
        </authorList>
    </citation>
    <scope>NUCLEOTIDE SEQUENCE</scope>
    <source>
        <strain evidence="15">CHK195-6426</strain>
    </source>
</reference>
<evidence type="ECO:0000256" key="14">
    <source>
        <dbReference type="SAM" id="Coils"/>
    </source>
</evidence>
<comment type="caution">
    <text evidence="15">The sequence shown here is derived from an EMBL/GenBank/DDBJ whole genome shotgun (WGS) entry which is preliminary data.</text>
</comment>
<dbReference type="InterPro" id="IPR028987">
    <property type="entry name" value="ATP_synth_B-like_membr_sf"/>
</dbReference>
<comment type="similarity">
    <text evidence="1 12 13">Belongs to the ATPase B chain family.</text>
</comment>
<dbReference type="GO" id="GO:0046961">
    <property type="term" value="F:proton-transporting ATPase activity, rotational mechanism"/>
    <property type="evidence" value="ECO:0007669"/>
    <property type="project" value="TreeGrafter"/>
</dbReference>
<dbReference type="CDD" id="cd06503">
    <property type="entry name" value="ATP-synt_Fo_b"/>
    <property type="match status" value="1"/>
</dbReference>
<sequence length="171" mass="19573">MERLFDLDWQLLADSCLSIIAVFFLFLALSYLLFNPARKMLNNRKEKIKGELDEAQRSMEDAGRLKAEYEERLKNIDREAEEILSSARKKALANESQILSQAKEEAARILERARMEAELEKQKMADNMKKEMISIASLMAGKVVSATVDTAVQNRLIEETLQEIGESTWQS</sequence>
<organism evidence="15 16">
    <name type="scientific">Candidatus Acetatifactor stercoripullorum</name>
    <dbReference type="NCBI Taxonomy" id="2838414"/>
    <lineage>
        <taxon>Bacteria</taxon>
        <taxon>Bacillati</taxon>
        <taxon>Bacillota</taxon>
        <taxon>Clostridia</taxon>
        <taxon>Lachnospirales</taxon>
        <taxon>Lachnospiraceae</taxon>
        <taxon>Acetatifactor</taxon>
    </lineage>
</organism>
<evidence type="ECO:0000256" key="4">
    <source>
        <dbReference type="ARBA" id="ARBA00022692"/>
    </source>
</evidence>
<evidence type="ECO:0000256" key="9">
    <source>
        <dbReference type="ARBA" id="ARBA00023310"/>
    </source>
</evidence>
<comment type="function">
    <text evidence="12">Component of the F(0) channel, it forms part of the peripheral stalk, linking F(1) to F(0).</text>
</comment>
<dbReference type="Pfam" id="PF00430">
    <property type="entry name" value="ATP-synt_B"/>
    <property type="match status" value="1"/>
</dbReference>
<feature type="coiled-coil region" evidence="14">
    <location>
        <begin position="38"/>
        <end position="127"/>
    </location>
</feature>
<dbReference type="HAMAP" id="MF_01398">
    <property type="entry name" value="ATP_synth_b_bprime"/>
    <property type="match status" value="1"/>
</dbReference>
<accession>A0A9D1UBF3</accession>
<feature type="transmembrane region" description="Helical" evidence="12">
    <location>
        <begin position="12"/>
        <end position="34"/>
    </location>
</feature>
<keyword evidence="3 12" id="KW-0138">CF(0)</keyword>
<evidence type="ECO:0000256" key="1">
    <source>
        <dbReference type="ARBA" id="ARBA00005513"/>
    </source>
</evidence>
<proteinExistence type="inferred from homology"/>
<dbReference type="InterPro" id="IPR050059">
    <property type="entry name" value="ATP_synthase_B_chain"/>
</dbReference>
<protein>
    <recommendedName>
        <fullName evidence="12">ATP synthase subunit b</fullName>
    </recommendedName>
    <alternativeName>
        <fullName evidence="12">ATP synthase F(0) sector subunit b</fullName>
    </alternativeName>
    <alternativeName>
        <fullName evidence="12">ATPase subunit I</fullName>
    </alternativeName>
    <alternativeName>
        <fullName evidence="12">F-type ATPase subunit b</fullName>
        <shortName evidence="12">F-ATPase subunit b</shortName>
    </alternativeName>
</protein>
<dbReference type="AlphaFoldDB" id="A0A9D1UBF3"/>
<dbReference type="PANTHER" id="PTHR33445:SF2">
    <property type="entry name" value="ATP SYNTHASE SUBUNIT B', CHLOROPLASTIC"/>
    <property type="match status" value="1"/>
</dbReference>
<dbReference type="Proteomes" id="UP000824265">
    <property type="component" value="Unassembled WGS sequence"/>
</dbReference>
<evidence type="ECO:0000256" key="12">
    <source>
        <dbReference type="HAMAP-Rule" id="MF_01398"/>
    </source>
</evidence>
<evidence type="ECO:0000256" key="5">
    <source>
        <dbReference type="ARBA" id="ARBA00022781"/>
    </source>
</evidence>
<keyword evidence="6 12" id="KW-1133">Transmembrane helix</keyword>
<evidence type="ECO:0000256" key="8">
    <source>
        <dbReference type="ARBA" id="ARBA00023136"/>
    </source>
</evidence>
<comment type="function">
    <text evidence="10 12">F(1)F(0) ATP synthase produces ATP from ADP in the presence of a proton or sodium gradient. F-type ATPases consist of two structural domains, F(1) containing the extramembraneous catalytic core and F(0) containing the membrane proton channel, linked together by a central stalk and a peripheral stalk. During catalysis, ATP synthesis in the catalytic domain of F(1) is coupled via a rotary mechanism of the central stalk subunits to proton translocation.</text>
</comment>
<dbReference type="GO" id="GO:0012505">
    <property type="term" value="C:endomembrane system"/>
    <property type="evidence" value="ECO:0007669"/>
    <property type="project" value="UniProtKB-SubCell"/>
</dbReference>
<keyword evidence="2 12" id="KW-0813">Transport</keyword>
<evidence type="ECO:0000256" key="2">
    <source>
        <dbReference type="ARBA" id="ARBA00022448"/>
    </source>
</evidence>
<evidence type="ECO:0000256" key="11">
    <source>
        <dbReference type="ARBA" id="ARBA00037847"/>
    </source>
</evidence>
<keyword evidence="12" id="KW-1003">Cell membrane</keyword>
<evidence type="ECO:0000313" key="15">
    <source>
        <dbReference type="EMBL" id="HIW81689.1"/>
    </source>
</evidence>
<keyword evidence="4 12" id="KW-0812">Transmembrane</keyword>
<evidence type="ECO:0000313" key="16">
    <source>
        <dbReference type="Proteomes" id="UP000824265"/>
    </source>
</evidence>
<comment type="subunit">
    <text evidence="12">F-type ATPases have 2 components, F(1) - the catalytic core - and F(0) - the membrane proton channel. F(1) has five subunits: alpha(3), beta(3), gamma(1), delta(1), epsilon(1). F(0) has three main subunits: a(1), b(2) and c(10-14). The alpha and beta chains form an alternating ring which encloses part of the gamma chain. F(1) is attached to F(0) by a central stalk formed by the gamma and epsilon chains, while a peripheral stalk is formed by the delta and b chains.</text>
</comment>
<dbReference type="InterPro" id="IPR005864">
    <property type="entry name" value="ATP_synth_F0_bsu_bac"/>
</dbReference>
<keyword evidence="14" id="KW-0175">Coiled coil</keyword>
<dbReference type="PANTHER" id="PTHR33445">
    <property type="entry name" value="ATP SYNTHASE SUBUNIT B', CHLOROPLASTIC"/>
    <property type="match status" value="1"/>
</dbReference>
<evidence type="ECO:0000256" key="10">
    <source>
        <dbReference type="ARBA" id="ARBA00025198"/>
    </source>
</evidence>
<evidence type="ECO:0000256" key="3">
    <source>
        <dbReference type="ARBA" id="ARBA00022547"/>
    </source>
</evidence>
<reference evidence="15" key="1">
    <citation type="journal article" date="2021" name="PeerJ">
        <title>Extensive microbial diversity within the chicken gut microbiome revealed by metagenomics and culture.</title>
        <authorList>
            <person name="Gilroy R."/>
            <person name="Ravi A."/>
            <person name="Getino M."/>
            <person name="Pursley I."/>
            <person name="Horton D.L."/>
            <person name="Alikhan N.F."/>
            <person name="Baker D."/>
            <person name="Gharbi K."/>
            <person name="Hall N."/>
            <person name="Watson M."/>
            <person name="Adriaenssens E.M."/>
            <person name="Foster-Nyarko E."/>
            <person name="Jarju S."/>
            <person name="Secka A."/>
            <person name="Antonio M."/>
            <person name="Oren A."/>
            <person name="Chaudhuri R.R."/>
            <person name="La Ragione R."/>
            <person name="Hildebrand F."/>
            <person name="Pallen M.J."/>
        </authorList>
    </citation>
    <scope>NUCLEOTIDE SEQUENCE</scope>
    <source>
        <strain evidence="15">CHK195-6426</strain>
    </source>
</reference>
<evidence type="ECO:0000256" key="7">
    <source>
        <dbReference type="ARBA" id="ARBA00023065"/>
    </source>
</evidence>
<dbReference type="EMBL" id="DXGH01000050">
    <property type="protein sequence ID" value="HIW81689.1"/>
    <property type="molecule type" value="Genomic_DNA"/>
</dbReference>
<gene>
    <name evidence="12 15" type="primary">atpF</name>
    <name evidence="15" type="ORF">H9742_09280</name>
</gene>
<keyword evidence="8 12" id="KW-0472">Membrane</keyword>
<dbReference type="GO" id="GO:0005886">
    <property type="term" value="C:plasma membrane"/>
    <property type="evidence" value="ECO:0007669"/>
    <property type="project" value="UniProtKB-SubCell"/>
</dbReference>
<evidence type="ECO:0000256" key="13">
    <source>
        <dbReference type="RuleBase" id="RU003848"/>
    </source>
</evidence>
<keyword evidence="9 12" id="KW-0066">ATP synthesis</keyword>
<dbReference type="SUPFAM" id="SSF81573">
    <property type="entry name" value="F1F0 ATP synthase subunit B, membrane domain"/>
    <property type="match status" value="1"/>
</dbReference>
<dbReference type="GO" id="GO:0045259">
    <property type="term" value="C:proton-transporting ATP synthase complex"/>
    <property type="evidence" value="ECO:0007669"/>
    <property type="project" value="UniProtKB-KW"/>
</dbReference>
<dbReference type="RefSeq" id="WP_318703582.1">
    <property type="nucleotide sequence ID" value="NZ_CALWMU010000005.1"/>
</dbReference>